<dbReference type="CDD" id="cd10148">
    <property type="entry name" value="CsoR-like_DUF156"/>
    <property type="match status" value="1"/>
</dbReference>
<dbReference type="PANTHER" id="PTHR33677:SF3">
    <property type="entry name" value="COPPER-SENSING TRANSCRIPTIONAL REPRESSOR RICR"/>
    <property type="match status" value="1"/>
</dbReference>
<dbReference type="Proteomes" id="UP000176282">
    <property type="component" value="Unassembled WGS sequence"/>
</dbReference>
<evidence type="ECO:0000313" key="1">
    <source>
        <dbReference type="EMBL" id="OGH65455.1"/>
    </source>
</evidence>
<dbReference type="InterPro" id="IPR003735">
    <property type="entry name" value="Metal_Tscrpt_repr"/>
</dbReference>
<dbReference type="PANTHER" id="PTHR33677">
    <property type="entry name" value="TRANSCRIPTIONAL REPRESSOR FRMR-RELATED"/>
    <property type="match status" value="1"/>
</dbReference>
<dbReference type="AlphaFoldDB" id="A0A1F6M1I8"/>
<dbReference type="Gene3D" id="1.20.58.1000">
    <property type="entry name" value="Metal-sensitive repressor, helix protomer"/>
    <property type="match status" value="1"/>
</dbReference>
<dbReference type="STRING" id="1798680.A3J66_02420"/>
<accession>A0A1F6M1I8</accession>
<dbReference type="GO" id="GO:0046872">
    <property type="term" value="F:metal ion binding"/>
    <property type="evidence" value="ECO:0007669"/>
    <property type="project" value="InterPro"/>
</dbReference>
<gene>
    <name evidence="1" type="ORF">A3J66_02420</name>
</gene>
<dbReference type="GO" id="GO:0045892">
    <property type="term" value="P:negative regulation of DNA-templated transcription"/>
    <property type="evidence" value="ECO:0007669"/>
    <property type="project" value="UniProtKB-ARBA"/>
</dbReference>
<dbReference type="EMBL" id="MFQB01000047">
    <property type="protein sequence ID" value="OGH65455.1"/>
    <property type="molecule type" value="Genomic_DNA"/>
</dbReference>
<protein>
    <recommendedName>
        <fullName evidence="3">Transcriptional regulator</fullName>
    </recommendedName>
</protein>
<dbReference type="Pfam" id="PF02583">
    <property type="entry name" value="Trns_repr_metal"/>
    <property type="match status" value="1"/>
</dbReference>
<evidence type="ECO:0000313" key="2">
    <source>
        <dbReference type="Proteomes" id="UP000176282"/>
    </source>
</evidence>
<reference evidence="1 2" key="1">
    <citation type="journal article" date="2016" name="Nat. Commun.">
        <title>Thousands of microbial genomes shed light on interconnected biogeochemical processes in an aquifer system.</title>
        <authorList>
            <person name="Anantharaman K."/>
            <person name="Brown C.T."/>
            <person name="Hug L.A."/>
            <person name="Sharon I."/>
            <person name="Castelle C.J."/>
            <person name="Probst A.J."/>
            <person name="Thomas B.C."/>
            <person name="Singh A."/>
            <person name="Wilkins M.J."/>
            <person name="Karaoz U."/>
            <person name="Brodie E.L."/>
            <person name="Williams K.H."/>
            <person name="Hubbard S.S."/>
            <person name="Banfield J.F."/>
        </authorList>
    </citation>
    <scope>NUCLEOTIDE SEQUENCE [LARGE SCALE GENOMIC DNA]</scope>
</reference>
<dbReference type="GO" id="GO:0003677">
    <property type="term" value="F:DNA binding"/>
    <property type="evidence" value="ECO:0007669"/>
    <property type="project" value="InterPro"/>
</dbReference>
<comment type="caution">
    <text evidence="1">The sequence shown here is derived from an EMBL/GenBank/DDBJ whole genome shotgun (WGS) entry which is preliminary data.</text>
</comment>
<proteinExistence type="predicted"/>
<name>A0A1F6M1I8_9BACT</name>
<evidence type="ECO:0008006" key="3">
    <source>
        <dbReference type="Google" id="ProtNLM"/>
    </source>
</evidence>
<sequence>MNTLLKKKLMKRLKIIEGQVRGLQRMLEQDTYCVDVITQASAVKKALSSFEDAMLQNHLSTHVVEQMKSGQHSKAVKEVMKVYTLSKKDA</sequence>
<dbReference type="InterPro" id="IPR038390">
    <property type="entry name" value="Metal_Tscrpt_repr_sf"/>
</dbReference>
<organism evidence="1 2">
    <name type="scientific">Candidatus Magasanikbacteria bacterium RIFCSPHIGHO2_02_FULL_47_14</name>
    <dbReference type="NCBI Taxonomy" id="1798680"/>
    <lineage>
        <taxon>Bacteria</taxon>
        <taxon>Candidatus Magasanikiibacteriota</taxon>
    </lineage>
</organism>